<evidence type="ECO:0000256" key="7">
    <source>
        <dbReference type="ARBA" id="ARBA00023140"/>
    </source>
</evidence>
<name>A0A1E4RCK2_9ASCO</name>
<dbReference type="GO" id="GO:0006099">
    <property type="term" value="P:tricarboxylic acid cycle"/>
    <property type="evidence" value="ECO:0007669"/>
    <property type="project" value="UniProtKB-KW"/>
</dbReference>
<dbReference type="InterPro" id="IPR006252">
    <property type="entry name" value="Malate_synthA"/>
</dbReference>
<dbReference type="NCBIfam" id="TIGR01344">
    <property type="entry name" value="malate_syn_A"/>
    <property type="match status" value="1"/>
</dbReference>
<dbReference type="AlphaFoldDB" id="A0A1E4RCK2"/>
<proteinExistence type="inferred from homology"/>
<dbReference type="InterPro" id="IPR001465">
    <property type="entry name" value="Malate_synthase_TIM"/>
</dbReference>
<evidence type="ECO:0000256" key="2">
    <source>
        <dbReference type="ARBA" id="ARBA00006394"/>
    </source>
</evidence>
<feature type="active site" description="Proton donor" evidence="9">
    <location>
        <position position="463"/>
    </location>
</feature>
<dbReference type="InterPro" id="IPR046363">
    <property type="entry name" value="MS_N_TIM-barrel_dom"/>
</dbReference>
<dbReference type="InterPro" id="IPR011076">
    <property type="entry name" value="Malate_synth_sf"/>
</dbReference>
<evidence type="ECO:0000256" key="1">
    <source>
        <dbReference type="ARBA" id="ARBA00004275"/>
    </source>
</evidence>
<dbReference type="Proteomes" id="UP000095085">
    <property type="component" value="Unassembled WGS sequence"/>
</dbReference>
<evidence type="ECO:0000256" key="4">
    <source>
        <dbReference type="ARBA" id="ARBA00022435"/>
    </source>
</evidence>
<dbReference type="InterPro" id="IPR019830">
    <property type="entry name" value="Malate_synthase_CS"/>
</dbReference>
<evidence type="ECO:0000259" key="12">
    <source>
        <dbReference type="Pfam" id="PF20656"/>
    </source>
</evidence>
<evidence type="ECO:0000259" key="11">
    <source>
        <dbReference type="Pfam" id="PF01274"/>
    </source>
</evidence>
<dbReference type="EMBL" id="KV454546">
    <property type="protein sequence ID" value="ODV64966.1"/>
    <property type="molecule type" value="Genomic_DNA"/>
</dbReference>
<reference evidence="15" key="1">
    <citation type="submission" date="2016-05" db="EMBL/GenBank/DDBJ databases">
        <title>Comparative genomics of biotechnologically important yeasts.</title>
        <authorList>
            <consortium name="DOE Joint Genome Institute"/>
            <person name="Riley R."/>
            <person name="Haridas S."/>
            <person name="Wolfe K.H."/>
            <person name="Lopes M.R."/>
            <person name="Hittinger C.T."/>
            <person name="Goker M."/>
            <person name="Salamov A."/>
            <person name="Wisecaver J."/>
            <person name="Long T.M."/>
            <person name="Aerts A.L."/>
            <person name="Barry K."/>
            <person name="Choi C."/>
            <person name="Clum A."/>
            <person name="Coughlan A.Y."/>
            <person name="Deshpande S."/>
            <person name="Douglass A.P."/>
            <person name="Hanson S.J."/>
            <person name="Klenk H.-P."/>
            <person name="Labutti K."/>
            <person name="Lapidus A."/>
            <person name="Lindquist E."/>
            <person name="Lipzen A."/>
            <person name="Meier-Kolthoff J.P."/>
            <person name="Ohm R.A."/>
            <person name="Otillar R.P."/>
            <person name="Pangilinan J."/>
            <person name="Peng Y."/>
            <person name="Rokas A."/>
            <person name="Rosa C.A."/>
            <person name="Scheuner C."/>
            <person name="Sibirny A.A."/>
            <person name="Slot J.C."/>
            <person name="Stielow J.B."/>
            <person name="Sun H."/>
            <person name="Kurtzman C.P."/>
            <person name="Blackwell M."/>
            <person name="Grigoriev I.V."/>
            <person name="Jeffries T.W."/>
        </authorList>
    </citation>
    <scope>NUCLEOTIDE SEQUENCE [LARGE SCALE GENOMIC DNA]</scope>
    <source>
        <strain evidence="15">NRRL Y-1933</strain>
    </source>
</reference>
<keyword evidence="7" id="KW-0576">Peroxisome</keyword>
<dbReference type="GeneID" id="30998282"/>
<dbReference type="Gene3D" id="1.20.1220.12">
    <property type="entry name" value="Malate synthase, domain III"/>
    <property type="match status" value="1"/>
</dbReference>
<dbReference type="Gene3D" id="3.20.20.360">
    <property type="entry name" value="Malate synthase, domain 3"/>
    <property type="match status" value="1"/>
</dbReference>
<dbReference type="Pfam" id="PF20656">
    <property type="entry name" value="MS_N"/>
    <property type="match status" value="1"/>
</dbReference>
<feature type="domain" description="Malate synthase N-terminal" evidence="12">
    <location>
        <begin position="23"/>
        <end position="74"/>
    </location>
</feature>
<dbReference type="GO" id="GO:0004474">
    <property type="term" value="F:malate synthase activity"/>
    <property type="evidence" value="ECO:0007669"/>
    <property type="project" value="UniProtKB-EC"/>
</dbReference>
<organism evidence="14 15">
    <name type="scientific">Hyphopichia burtonii NRRL Y-1933</name>
    <dbReference type="NCBI Taxonomy" id="984485"/>
    <lineage>
        <taxon>Eukaryota</taxon>
        <taxon>Fungi</taxon>
        <taxon>Dikarya</taxon>
        <taxon>Ascomycota</taxon>
        <taxon>Saccharomycotina</taxon>
        <taxon>Pichiomycetes</taxon>
        <taxon>Debaryomycetaceae</taxon>
        <taxon>Hyphopichia</taxon>
    </lineage>
</organism>
<keyword evidence="6 10" id="KW-0808">Transferase</keyword>
<evidence type="ECO:0000313" key="15">
    <source>
        <dbReference type="Proteomes" id="UP000095085"/>
    </source>
</evidence>
<dbReference type="InterPro" id="IPR044856">
    <property type="entry name" value="Malate_synth_C_sf"/>
</dbReference>
<evidence type="ECO:0000256" key="10">
    <source>
        <dbReference type="RuleBase" id="RU000555"/>
    </source>
</evidence>
<dbReference type="PANTHER" id="PTHR42902">
    <property type="entry name" value="MALATE SYNTHASE"/>
    <property type="match status" value="1"/>
</dbReference>
<protein>
    <recommendedName>
        <fullName evidence="3 10">Malate synthase</fullName>
        <ecNumber evidence="3 10">2.3.3.9</ecNumber>
    </recommendedName>
</protein>
<comment type="pathway">
    <text evidence="10">Carbohydrate metabolism; glyoxylate cycle; (S)-malate from isocitrate: step 2/2.</text>
</comment>
<accession>A0A1E4RCK2</accession>
<gene>
    <name evidence="14" type="ORF">HYPBUDRAFT_8425</name>
</gene>
<dbReference type="Pfam" id="PF20659">
    <property type="entry name" value="MS_C"/>
    <property type="match status" value="1"/>
</dbReference>
<feature type="domain" description="Malate synthase C-terminal" evidence="13">
    <location>
        <begin position="428"/>
        <end position="548"/>
    </location>
</feature>
<dbReference type="CDD" id="cd00727">
    <property type="entry name" value="malate_synt_A"/>
    <property type="match status" value="1"/>
</dbReference>
<keyword evidence="15" id="KW-1185">Reference proteome</keyword>
<comment type="catalytic activity">
    <reaction evidence="8 10">
        <text>glyoxylate + acetyl-CoA + H2O = (S)-malate + CoA + H(+)</text>
        <dbReference type="Rhea" id="RHEA:18181"/>
        <dbReference type="ChEBI" id="CHEBI:15377"/>
        <dbReference type="ChEBI" id="CHEBI:15378"/>
        <dbReference type="ChEBI" id="CHEBI:15589"/>
        <dbReference type="ChEBI" id="CHEBI:36655"/>
        <dbReference type="ChEBI" id="CHEBI:57287"/>
        <dbReference type="ChEBI" id="CHEBI:57288"/>
        <dbReference type="EC" id="2.3.3.9"/>
    </reaction>
</comment>
<dbReference type="EC" id="2.3.3.9" evidence="3 10"/>
<keyword evidence="4 10" id="KW-0329">Glyoxylate bypass</keyword>
<dbReference type="InterPro" id="IPR048356">
    <property type="entry name" value="MS_N"/>
</dbReference>
<evidence type="ECO:0000256" key="9">
    <source>
        <dbReference type="PIRSR" id="PIRSR001363-1"/>
    </source>
</evidence>
<keyword evidence="5 10" id="KW-0816">Tricarboxylic acid cycle</keyword>
<dbReference type="RefSeq" id="XP_020074033.1">
    <property type="nucleotide sequence ID" value="XM_020223733.1"/>
</dbReference>
<comment type="subcellular location">
    <subcellularLocation>
        <location evidence="1">Peroxisome</location>
    </subcellularLocation>
</comment>
<dbReference type="SUPFAM" id="SSF51645">
    <property type="entry name" value="Malate synthase G"/>
    <property type="match status" value="1"/>
</dbReference>
<dbReference type="PROSITE" id="PS00510">
    <property type="entry name" value="MALATE_SYNTHASE"/>
    <property type="match status" value="1"/>
</dbReference>
<dbReference type="Pfam" id="PF01274">
    <property type="entry name" value="MS_TIM-barrel"/>
    <property type="match status" value="1"/>
</dbReference>
<evidence type="ECO:0000256" key="8">
    <source>
        <dbReference type="ARBA" id="ARBA00047918"/>
    </source>
</evidence>
<dbReference type="PANTHER" id="PTHR42902:SF1">
    <property type="entry name" value="MALATE SYNTHASE 1-RELATED"/>
    <property type="match status" value="1"/>
</dbReference>
<sequence length="562" mass="63546">MSYSNLEGVKVLAPISDKPEYSPSKTSQADILTKPALAFVVLLHRSFNKTRKQLLENRQLVQKQLDDGKPLEFLKDEWATKIKQDPIWQGPVPGIGLADRRTEITGPPERKMIVNALNTPVKTYMTDFEDSAAPTWSNVINGQVHLYDALRNQIDFTSPDNGKTYKVDRLGNRHIPTIIVRPRGWHMVDKHIEVDGEPISASLLDFGLYFFHNAKTLINDLGLGPYFYLPKMEHHLEAKLWNDVFNVAQDYLKISRGSIRATVLIETLPAAYQMEEIIYQLRQHSAGLNCGRWDYIFSTIKRLRSDSSKVLPDRGQVTMTVPFMKAYCERLINICHRRGVHAMGGMAAQIPIKNDPERNQIAMNKVESDKLREATMNYDGTWVAHPALAPIANDVFNKHMITPNQIHIIPPESVSESDLSNTLIEGGKITTNGIKENLYIALNYIESWIRGLGCVPINYLMEDAATAEVSRLQLYSWVKHGVKLADTNEKVTPDFVENILKEETAKLVKESQSKGTENKFEIAANYLKPEIRGETLAEFLTTLIYDEIVTASSPIDLSTLKD</sequence>
<dbReference type="PIRSF" id="PIRSF001363">
    <property type="entry name" value="Malate_synth"/>
    <property type="match status" value="1"/>
</dbReference>
<evidence type="ECO:0000259" key="13">
    <source>
        <dbReference type="Pfam" id="PF20659"/>
    </source>
</evidence>
<dbReference type="FunFam" id="3.20.20.360:FF:000001">
    <property type="entry name" value="Malate synthase"/>
    <property type="match status" value="1"/>
</dbReference>
<evidence type="ECO:0000256" key="6">
    <source>
        <dbReference type="ARBA" id="ARBA00022679"/>
    </source>
</evidence>
<evidence type="ECO:0000256" key="5">
    <source>
        <dbReference type="ARBA" id="ARBA00022532"/>
    </source>
</evidence>
<feature type="domain" description="Malate synthase TIM barrel" evidence="11">
    <location>
        <begin position="177"/>
        <end position="419"/>
    </location>
</feature>
<dbReference type="FunFam" id="1.20.1220.12:FF:000001">
    <property type="entry name" value="Malate synthase"/>
    <property type="match status" value="1"/>
</dbReference>
<dbReference type="GO" id="GO:0005782">
    <property type="term" value="C:peroxisomal matrix"/>
    <property type="evidence" value="ECO:0007669"/>
    <property type="project" value="TreeGrafter"/>
</dbReference>
<dbReference type="GO" id="GO:0006097">
    <property type="term" value="P:glyoxylate cycle"/>
    <property type="evidence" value="ECO:0007669"/>
    <property type="project" value="UniProtKB-UniPathway"/>
</dbReference>
<dbReference type="UniPathway" id="UPA00703">
    <property type="reaction ID" value="UER00720"/>
</dbReference>
<evidence type="ECO:0000313" key="14">
    <source>
        <dbReference type="EMBL" id="ODV64966.1"/>
    </source>
</evidence>
<comment type="similarity">
    <text evidence="2 10">Belongs to the malate synthase family.</text>
</comment>
<dbReference type="InterPro" id="IPR048355">
    <property type="entry name" value="MS_C"/>
</dbReference>
<dbReference type="OrthoDB" id="186072at2759"/>
<feature type="active site" description="Proton acceptor" evidence="9">
    <location>
        <position position="181"/>
    </location>
</feature>
<dbReference type="STRING" id="984485.A0A1E4RCK2"/>
<evidence type="ECO:0000256" key="3">
    <source>
        <dbReference type="ARBA" id="ARBA00012636"/>
    </source>
</evidence>